<dbReference type="InterPro" id="IPR006059">
    <property type="entry name" value="SBP"/>
</dbReference>
<protein>
    <submittedName>
        <fullName evidence="8">Carbohydrate ABC transporter substrate-binding protein</fullName>
    </submittedName>
</protein>
<evidence type="ECO:0000256" key="6">
    <source>
        <dbReference type="SAM" id="MobiDB-lite"/>
    </source>
</evidence>
<dbReference type="PROSITE" id="PS51257">
    <property type="entry name" value="PROKAR_LIPOPROTEIN"/>
    <property type="match status" value="1"/>
</dbReference>
<dbReference type="PANTHER" id="PTHR43649">
    <property type="entry name" value="ARABINOSE-BINDING PROTEIN-RELATED"/>
    <property type="match status" value="1"/>
</dbReference>
<proteinExistence type="predicted"/>
<dbReference type="PANTHER" id="PTHR43649:SF33">
    <property type="entry name" value="POLYGALACTURONAN_RHAMNOGALACTURONAN-BINDING PROTEIN YTCQ"/>
    <property type="match status" value="1"/>
</dbReference>
<evidence type="ECO:0000313" key="9">
    <source>
        <dbReference type="Proteomes" id="UP000886723"/>
    </source>
</evidence>
<evidence type="ECO:0000256" key="3">
    <source>
        <dbReference type="ARBA" id="ARBA00023136"/>
    </source>
</evidence>
<dbReference type="Gene3D" id="3.40.190.10">
    <property type="entry name" value="Periplasmic binding protein-like II"/>
    <property type="match status" value="2"/>
</dbReference>
<comment type="caution">
    <text evidence="8">The sequence shown here is derived from an EMBL/GenBank/DDBJ whole genome shotgun (WGS) entry which is preliminary data.</text>
</comment>
<dbReference type="Pfam" id="PF01547">
    <property type="entry name" value="SBP_bac_1"/>
    <property type="match status" value="1"/>
</dbReference>
<keyword evidence="1" id="KW-1003">Cell membrane</keyword>
<evidence type="ECO:0000256" key="4">
    <source>
        <dbReference type="ARBA" id="ARBA00023139"/>
    </source>
</evidence>
<sequence>MKKKVLAILLASTMTLALGACGSSDDGTSSGDSGETASEDTSGEDTADDSASSEEGGSFEGASIEIDIEDSIQGNKETLDQFLKEIDAFCEETGAEIEVVQNGGDQENILKTRMASQDMPDMFVTHGWAALRYNDFCEDLSGEEWISRVDESVLSVITDADGKVCTAPLTQWVYGMVFNKDVMDANGIDPYAFKTWDDVFAACETLKANGITPCAVAGKNGGGLPGLMEAANVFYSADGAAYQNQEALLDGTFDWTQNTQFWDTYAQIYDNGWFNEDIFTADSTTVQKYMGTGEYGFMLWCGVSDMATIKSYTPDANLGIIPIPAVEEGGNAAYTVGEGTCIAISNTSENIELCKAVLDYLLDKDNLTEYCNVNGGMPGLTDITPEESESLTLYQNSVESAGDNLVFTNFFDREYLPSGMWNVMQESMATLFNGDVGTAKDRVPEVAQYFQDNYETLYETNAG</sequence>
<evidence type="ECO:0000256" key="7">
    <source>
        <dbReference type="SAM" id="SignalP"/>
    </source>
</evidence>
<feature type="region of interest" description="Disordered" evidence="6">
    <location>
        <begin position="20"/>
        <end position="60"/>
    </location>
</feature>
<evidence type="ECO:0000256" key="2">
    <source>
        <dbReference type="ARBA" id="ARBA00022729"/>
    </source>
</evidence>
<reference evidence="8" key="1">
    <citation type="submission" date="2020-10" db="EMBL/GenBank/DDBJ databases">
        <authorList>
            <person name="Gilroy R."/>
        </authorList>
    </citation>
    <scope>NUCLEOTIDE SEQUENCE</scope>
    <source>
        <strain evidence="8">ChiBcec2-4451</strain>
    </source>
</reference>
<feature type="signal peptide" evidence="7">
    <location>
        <begin position="1"/>
        <end position="19"/>
    </location>
</feature>
<evidence type="ECO:0000256" key="1">
    <source>
        <dbReference type="ARBA" id="ARBA00022475"/>
    </source>
</evidence>
<keyword evidence="5" id="KW-0449">Lipoprotein</keyword>
<dbReference type="InterPro" id="IPR050490">
    <property type="entry name" value="Bact_solute-bd_prot1"/>
</dbReference>
<dbReference type="SUPFAM" id="SSF53850">
    <property type="entry name" value="Periplasmic binding protein-like II"/>
    <property type="match status" value="1"/>
</dbReference>
<reference evidence="8" key="2">
    <citation type="journal article" date="2021" name="PeerJ">
        <title>Extensive microbial diversity within the chicken gut microbiome revealed by metagenomics and culture.</title>
        <authorList>
            <person name="Gilroy R."/>
            <person name="Ravi A."/>
            <person name="Getino M."/>
            <person name="Pursley I."/>
            <person name="Horton D.L."/>
            <person name="Alikhan N.F."/>
            <person name="Baker D."/>
            <person name="Gharbi K."/>
            <person name="Hall N."/>
            <person name="Watson M."/>
            <person name="Adriaenssens E.M."/>
            <person name="Foster-Nyarko E."/>
            <person name="Jarju S."/>
            <person name="Secka A."/>
            <person name="Antonio M."/>
            <person name="Oren A."/>
            <person name="Chaudhuri R.R."/>
            <person name="La Ragione R."/>
            <person name="Hildebrand F."/>
            <person name="Pallen M.J."/>
        </authorList>
    </citation>
    <scope>NUCLEOTIDE SEQUENCE</scope>
    <source>
        <strain evidence="8">ChiBcec2-4451</strain>
    </source>
</reference>
<accession>A0A9D1NWJ8</accession>
<keyword evidence="3" id="KW-0472">Membrane</keyword>
<dbReference type="Proteomes" id="UP000886723">
    <property type="component" value="Unassembled WGS sequence"/>
</dbReference>
<organism evidence="8 9">
    <name type="scientific">Candidatus Pullilachnospira stercoravium</name>
    <dbReference type="NCBI Taxonomy" id="2840913"/>
    <lineage>
        <taxon>Bacteria</taxon>
        <taxon>Bacillati</taxon>
        <taxon>Bacillota</taxon>
        <taxon>Clostridia</taxon>
        <taxon>Lachnospirales</taxon>
        <taxon>Lachnospiraceae</taxon>
        <taxon>Lachnospiraceae incertae sedis</taxon>
        <taxon>Candidatus Pullilachnospira</taxon>
    </lineage>
</organism>
<gene>
    <name evidence="8" type="ORF">IAA63_13405</name>
</gene>
<name>A0A9D1NWJ8_9FIRM</name>
<evidence type="ECO:0000256" key="5">
    <source>
        <dbReference type="ARBA" id="ARBA00023288"/>
    </source>
</evidence>
<keyword evidence="4" id="KW-0564">Palmitate</keyword>
<keyword evidence="2 7" id="KW-0732">Signal</keyword>
<feature type="compositionally biased region" description="Low complexity" evidence="6">
    <location>
        <begin position="22"/>
        <end position="36"/>
    </location>
</feature>
<dbReference type="EMBL" id="DVON01000283">
    <property type="protein sequence ID" value="HIV14116.1"/>
    <property type="molecule type" value="Genomic_DNA"/>
</dbReference>
<dbReference type="AlphaFoldDB" id="A0A9D1NWJ8"/>
<feature type="chain" id="PRO_5039478718" evidence="7">
    <location>
        <begin position="20"/>
        <end position="463"/>
    </location>
</feature>
<evidence type="ECO:0000313" key="8">
    <source>
        <dbReference type="EMBL" id="HIV14116.1"/>
    </source>
</evidence>
<feature type="compositionally biased region" description="Acidic residues" evidence="6">
    <location>
        <begin position="37"/>
        <end position="52"/>
    </location>
</feature>